<evidence type="ECO:0000259" key="9">
    <source>
        <dbReference type="Pfam" id="PF05572"/>
    </source>
</evidence>
<keyword evidence="3" id="KW-0479">Metal-binding</keyword>
<dbReference type="InterPro" id="IPR026444">
    <property type="entry name" value="Secre_tail"/>
</dbReference>
<reference evidence="11" key="1">
    <citation type="submission" date="2022-02" db="EMBL/GenBank/DDBJ databases">
        <title>Aestuariibaculum sp., a marine bacterium isolated from sediment in Guangxi.</title>
        <authorList>
            <person name="Ying J."/>
        </authorList>
    </citation>
    <scope>NUCLEOTIDE SEQUENCE</scope>
    <source>
        <strain evidence="11">L182</strain>
    </source>
</reference>
<evidence type="ECO:0000259" key="10">
    <source>
        <dbReference type="Pfam" id="PF18962"/>
    </source>
</evidence>
<dbReference type="PANTHER" id="PTHR47466">
    <property type="match status" value="1"/>
</dbReference>
<accession>A0ABS9RHA1</accession>
<feature type="domain" description="Secretion system C-terminal sorting" evidence="10">
    <location>
        <begin position="547"/>
        <end position="611"/>
    </location>
</feature>
<dbReference type="Proteomes" id="UP001156141">
    <property type="component" value="Unassembled WGS sequence"/>
</dbReference>
<dbReference type="RefSeq" id="WP_240572639.1">
    <property type="nucleotide sequence ID" value="NZ_JAKVQD010000001.1"/>
</dbReference>
<comment type="caution">
    <text evidence="11">The sequence shown here is derived from an EMBL/GenBank/DDBJ whole genome shotgun (WGS) entry which is preliminary data.</text>
</comment>
<keyword evidence="4" id="KW-0732">Signal</keyword>
<keyword evidence="5" id="KW-0378">Hydrolase</keyword>
<evidence type="ECO:0000256" key="4">
    <source>
        <dbReference type="ARBA" id="ARBA00022729"/>
    </source>
</evidence>
<dbReference type="SUPFAM" id="SSF55486">
    <property type="entry name" value="Metalloproteases ('zincins'), catalytic domain"/>
    <property type="match status" value="1"/>
</dbReference>
<evidence type="ECO:0000256" key="7">
    <source>
        <dbReference type="ARBA" id="ARBA00023049"/>
    </source>
</evidence>
<name>A0ABS9RHA1_9FLAO</name>
<feature type="domain" description="Peptidase M43 pregnancy-associated plasma-A" evidence="9">
    <location>
        <begin position="148"/>
        <end position="299"/>
    </location>
</feature>
<evidence type="ECO:0000256" key="6">
    <source>
        <dbReference type="ARBA" id="ARBA00022833"/>
    </source>
</evidence>
<dbReference type="EMBL" id="JAKVQD010000001">
    <property type="protein sequence ID" value="MCH4552333.1"/>
    <property type="molecule type" value="Genomic_DNA"/>
</dbReference>
<evidence type="ECO:0000313" key="12">
    <source>
        <dbReference type="Proteomes" id="UP001156141"/>
    </source>
</evidence>
<dbReference type="PANTHER" id="PTHR47466:SF1">
    <property type="entry name" value="METALLOPROTEASE MEP1 (AFU_ORTHOLOGUE AFUA_1G07730)-RELATED"/>
    <property type="match status" value="1"/>
</dbReference>
<evidence type="ECO:0000256" key="1">
    <source>
        <dbReference type="ARBA" id="ARBA00008721"/>
    </source>
</evidence>
<keyword evidence="12" id="KW-1185">Reference proteome</keyword>
<proteinExistence type="inferred from homology"/>
<evidence type="ECO:0000256" key="8">
    <source>
        <dbReference type="ARBA" id="ARBA00023157"/>
    </source>
</evidence>
<evidence type="ECO:0000256" key="5">
    <source>
        <dbReference type="ARBA" id="ARBA00022801"/>
    </source>
</evidence>
<evidence type="ECO:0000313" key="11">
    <source>
        <dbReference type="EMBL" id="MCH4552333.1"/>
    </source>
</evidence>
<keyword evidence="8" id="KW-1015">Disulfide bond</keyword>
<comment type="similarity">
    <text evidence="1">Belongs to the peptidase M43B family.</text>
</comment>
<organism evidence="11 12">
    <name type="scientific">Aestuariibaculum lutulentum</name>
    <dbReference type="NCBI Taxonomy" id="2920935"/>
    <lineage>
        <taxon>Bacteria</taxon>
        <taxon>Pseudomonadati</taxon>
        <taxon>Bacteroidota</taxon>
        <taxon>Flavobacteriia</taxon>
        <taxon>Flavobacteriales</taxon>
        <taxon>Flavobacteriaceae</taxon>
    </lineage>
</organism>
<keyword evidence="6" id="KW-0862">Zinc</keyword>
<keyword evidence="2" id="KW-0645">Protease</keyword>
<evidence type="ECO:0000256" key="3">
    <source>
        <dbReference type="ARBA" id="ARBA00022723"/>
    </source>
</evidence>
<dbReference type="Gene3D" id="3.40.390.10">
    <property type="entry name" value="Collagenase (Catalytic Domain)"/>
    <property type="match status" value="1"/>
</dbReference>
<dbReference type="Pfam" id="PF05572">
    <property type="entry name" value="Peptidase_M43"/>
    <property type="match status" value="1"/>
</dbReference>
<dbReference type="CDD" id="cd04275">
    <property type="entry name" value="ZnMc_pappalysin_like"/>
    <property type="match status" value="1"/>
</dbReference>
<dbReference type="Pfam" id="PF18962">
    <property type="entry name" value="Por_Secre_tail"/>
    <property type="match status" value="1"/>
</dbReference>
<protein>
    <submittedName>
        <fullName evidence="11">T9SS type A sorting domain-containing protein</fullName>
    </submittedName>
</protein>
<dbReference type="InterPro" id="IPR008754">
    <property type="entry name" value="Peptidase_M43"/>
</dbReference>
<gene>
    <name evidence="11" type="ORF">MKW35_06855</name>
</gene>
<dbReference type="NCBIfam" id="TIGR04183">
    <property type="entry name" value="Por_Secre_tail"/>
    <property type="match status" value="1"/>
</dbReference>
<evidence type="ECO:0000256" key="2">
    <source>
        <dbReference type="ARBA" id="ARBA00022670"/>
    </source>
</evidence>
<sequence>MYNELMLKDYPEMMGSVVYEDNLKKAISIRKSLKQTNTKQTSVVVTIPVVVHVLHNGEDIGLGSNISDAQILSQIDVLNQDFRRQIGTPGYNDHPDGADIEIEFCLVQKSPEGCPTNGIDRIDIGQDGVVETDQEDGYTKVNAFKPSTIWDPSSYLNIWTVAFNGGSGLLGYAQLPGGNSETDGVVINYKHFGSINYDDGSFSLNGPYNEGRTTTHEIGHFLGLYHTFQGGCSGENANSGDFCEDTPAVSEANYNCPVGVDSCPNSGGVDMIENYMDYTQDSCMNIFTQDQKDRMLATLATEINRSSLITSDACSPPASVDDDCSILIQGLNFSDCSQIAPQVRLTNYGSSTMASATISYQIDSGAKQVFNWSGSLDYLEEIIVDLPIQNVALGNHNLVVSVSNPNGNVDARDCNNESTVNFDTAIDVSGTSMLYLSIIPDDYGSEITWEFDDGVKRLTGGPYTDGDRTEITRTFSLRSDGCYTFKIMDSAGDGICCGEYGDGSYQLTDDQDNIVVSGGSYGDEEITSLSALTLSLNDYFSKENIKIYPNPASNTLNISLGITSDLPDGYEIYSALGQKLRKSNVVDNSDLNINTSQLKSGLYFIRIEKEGYFVSYPFVKN</sequence>
<dbReference type="InterPro" id="IPR024079">
    <property type="entry name" value="MetalloPept_cat_dom_sf"/>
</dbReference>
<keyword evidence="7" id="KW-0482">Metalloprotease</keyword>